<dbReference type="InterPro" id="IPR008752">
    <property type="entry name" value="Peptidase_M11"/>
</dbReference>
<dbReference type="Proteomes" id="UP000254794">
    <property type="component" value="Unassembled WGS sequence"/>
</dbReference>
<dbReference type="EMBL" id="UGOD01000001">
    <property type="protein sequence ID" value="STX51045.1"/>
    <property type="molecule type" value="Genomic_DNA"/>
</dbReference>
<organism evidence="2 3">
    <name type="scientific">Legionella busanensis</name>
    <dbReference type="NCBI Taxonomy" id="190655"/>
    <lineage>
        <taxon>Bacteria</taxon>
        <taxon>Pseudomonadati</taxon>
        <taxon>Pseudomonadota</taxon>
        <taxon>Gammaproteobacteria</taxon>
        <taxon>Legionellales</taxon>
        <taxon>Legionellaceae</taxon>
        <taxon>Legionella</taxon>
    </lineage>
</organism>
<evidence type="ECO:0000313" key="3">
    <source>
        <dbReference type="Proteomes" id="UP000254794"/>
    </source>
</evidence>
<dbReference type="Gene3D" id="3.40.390.10">
    <property type="entry name" value="Collagenase (Catalytic Domain)"/>
    <property type="match status" value="1"/>
</dbReference>
<name>A0A378JIL6_9GAMM</name>
<dbReference type="InterPro" id="IPR024079">
    <property type="entry name" value="MetalloPept_cat_dom_sf"/>
</dbReference>
<protein>
    <submittedName>
        <fullName evidence="2">Gametolysin peptidase M11</fullName>
    </submittedName>
</protein>
<proteinExistence type="predicted"/>
<reference evidence="2 3" key="1">
    <citation type="submission" date="2018-06" db="EMBL/GenBank/DDBJ databases">
        <authorList>
            <consortium name="Pathogen Informatics"/>
            <person name="Doyle S."/>
        </authorList>
    </citation>
    <scope>NUCLEOTIDE SEQUENCE [LARGE SCALE GENOMIC DNA]</scope>
    <source>
        <strain evidence="2 3">NCTC13316</strain>
    </source>
</reference>
<dbReference type="AlphaFoldDB" id="A0A378JIL6"/>
<evidence type="ECO:0000313" key="2">
    <source>
        <dbReference type="EMBL" id="STX51045.1"/>
    </source>
</evidence>
<keyword evidence="3" id="KW-1185">Reference proteome</keyword>
<dbReference type="Pfam" id="PF05548">
    <property type="entry name" value="Peptidase_M11"/>
    <property type="match status" value="1"/>
</dbReference>
<dbReference type="SUPFAM" id="SSF55486">
    <property type="entry name" value="Metalloproteases ('zincins'), catalytic domain"/>
    <property type="match status" value="1"/>
</dbReference>
<gene>
    <name evidence="2" type="ORF">NCTC13316_01135</name>
</gene>
<feature type="domain" description="Peptidase M11 gametolysin" evidence="1">
    <location>
        <begin position="210"/>
        <end position="335"/>
    </location>
</feature>
<accession>A0A378JIL6</accession>
<sequence length="449" mass="50017">MILTLIYQVKPFIVFLASLDSNKEVIVRQLKYIILSFFLSCSTLALAQTYQGELEVLIFDYFDSNKAKTIYQLHEANEVYKLDLPNSIDKSELLSGNKVIIEGEEVKSLLEKVIKVNSLTVQKNQTLENSPQVLSLPDIRKLLTLIVNFKNMQATANVSISDVDSILFTSLQSTRRNLLRSSFNQVNLLTDPNGDGHSDIYVINLDYDATNCNYDKWASDAKNAAAQSGINLALYRHFMFVLPQAVNCGWGGLGQLGCGIACNTWVKAYDPTRVYSKLIYTHEFGHNLGMHHAATDTNNDGVNDSEYGDAACIMGSGDSRYYKEVNAPHRDQMRWFDSYPERIATVTSGSYVLNPLEVGLHSTGLLALKVKKNATDTYYISYRRNRGLFGPGAPSYIDRISIHWTRAGDTHTYFIRTLNAGETFVDAANNVNITAVMTGGATAMVSVNQ</sequence>
<evidence type="ECO:0000259" key="1">
    <source>
        <dbReference type="Pfam" id="PF05548"/>
    </source>
</evidence>
<dbReference type="GO" id="GO:0008237">
    <property type="term" value="F:metallopeptidase activity"/>
    <property type="evidence" value="ECO:0007669"/>
    <property type="project" value="InterPro"/>
</dbReference>